<keyword evidence="2 4" id="KW-0067">ATP-binding</keyword>
<reference evidence="4 5" key="1">
    <citation type="submission" date="2020-02" db="EMBL/GenBank/DDBJ databases">
        <title>Complete genome sequences of six Lactobacillus iners strains isolated from the human vagina.</title>
        <authorList>
            <person name="France M.T."/>
            <person name="Rutt L."/>
            <person name="Narina S."/>
            <person name="Arbaugh S."/>
            <person name="Humphrys M.S."/>
            <person name="Ma B."/>
            <person name="Hayward M.R."/>
            <person name="Relman D."/>
            <person name="Kwon D.S."/>
            <person name="Ravel J."/>
        </authorList>
    </citation>
    <scope>NUCLEOTIDE SEQUENCE [LARGE SCALE GENOMIC DNA]</scope>
    <source>
        <strain evidence="4 5">C0210C1</strain>
    </source>
</reference>
<dbReference type="SMART" id="SM00382">
    <property type="entry name" value="AAA"/>
    <property type="match status" value="1"/>
</dbReference>
<name>A0A6G7B8U4_9LACO</name>
<evidence type="ECO:0000259" key="3">
    <source>
        <dbReference type="PROSITE" id="PS50893"/>
    </source>
</evidence>
<gene>
    <name evidence="4" type="ORF">G6Z83_03800</name>
</gene>
<dbReference type="GO" id="GO:0005524">
    <property type="term" value="F:ATP binding"/>
    <property type="evidence" value="ECO:0007669"/>
    <property type="project" value="UniProtKB-KW"/>
</dbReference>
<dbReference type="Proteomes" id="UP000501676">
    <property type="component" value="Chromosome"/>
</dbReference>
<organism evidence="4 5">
    <name type="scientific">Lactobacillus iners</name>
    <dbReference type="NCBI Taxonomy" id="147802"/>
    <lineage>
        <taxon>Bacteria</taxon>
        <taxon>Bacillati</taxon>
        <taxon>Bacillota</taxon>
        <taxon>Bacilli</taxon>
        <taxon>Lactobacillales</taxon>
        <taxon>Lactobacillaceae</taxon>
        <taxon>Lactobacillus</taxon>
    </lineage>
</organism>
<dbReference type="RefSeq" id="WP_006732138.1">
    <property type="nucleotide sequence ID" value="NZ_CP160077.1"/>
</dbReference>
<keyword evidence="1" id="KW-0547">Nucleotide-binding</keyword>
<accession>A0A6G7B8U4</accession>
<evidence type="ECO:0000313" key="5">
    <source>
        <dbReference type="Proteomes" id="UP000501676"/>
    </source>
</evidence>
<dbReference type="PANTHER" id="PTHR43158">
    <property type="entry name" value="SKFA PEPTIDE EXPORT ATP-BINDING PROTEIN SKFE"/>
    <property type="match status" value="1"/>
</dbReference>
<dbReference type="InterPro" id="IPR003593">
    <property type="entry name" value="AAA+_ATPase"/>
</dbReference>
<dbReference type="PROSITE" id="PS50893">
    <property type="entry name" value="ABC_TRANSPORTER_2"/>
    <property type="match status" value="1"/>
</dbReference>
<dbReference type="InterPro" id="IPR027417">
    <property type="entry name" value="P-loop_NTPase"/>
</dbReference>
<dbReference type="Pfam" id="PF00005">
    <property type="entry name" value="ABC_tran"/>
    <property type="match status" value="1"/>
</dbReference>
<evidence type="ECO:0000313" key="4">
    <source>
        <dbReference type="EMBL" id="QIH23830.1"/>
    </source>
</evidence>
<dbReference type="InterPro" id="IPR003439">
    <property type="entry name" value="ABC_transporter-like_ATP-bd"/>
</dbReference>
<feature type="domain" description="ABC transporter" evidence="3">
    <location>
        <begin position="5"/>
        <end position="227"/>
    </location>
</feature>
<evidence type="ECO:0000256" key="1">
    <source>
        <dbReference type="ARBA" id="ARBA00022741"/>
    </source>
</evidence>
<dbReference type="EMBL" id="CP049228">
    <property type="protein sequence ID" value="QIH23830.1"/>
    <property type="molecule type" value="Genomic_DNA"/>
</dbReference>
<sequence length="229" mass="26048">MSEILKISNLNYKKNNKILINNINLTVNKPEIIGLLGENGAGKTTLFRLIAGLGKGYTGSIAVAGETSIDKIKENISFNDKLDAFNLYTKLKEIKDFYAKFYKDFELEKFDNIISLLDIDMSKRLGELSKGKKEGFIVALSIARTVKIYLLDEPFSGIDLMSRKKILQSIIKWLPQDATVFLSDHNIEEVHQIIDRIVLIKDKTIVADETAEKIRSNGESIEEFYLKFY</sequence>
<dbReference type="GO" id="GO:0016887">
    <property type="term" value="F:ATP hydrolysis activity"/>
    <property type="evidence" value="ECO:0007669"/>
    <property type="project" value="InterPro"/>
</dbReference>
<dbReference type="AlphaFoldDB" id="A0A6G7B8U4"/>
<dbReference type="SUPFAM" id="SSF52540">
    <property type="entry name" value="P-loop containing nucleoside triphosphate hydrolases"/>
    <property type="match status" value="1"/>
</dbReference>
<dbReference type="PANTHER" id="PTHR43158:SF1">
    <property type="entry name" value="ABC TRANSPORTER, ATP-BINDING PROTEIN"/>
    <property type="match status" value="1"/>
</dbReference>
<proteinExistence type="predicted"/>
<protein>
    <submittedName>
        <fullName evidence="4">ABC transporter ATP-binding protein</fullName>
    </submittedName>
</protein>
<dbReference type="Gene3D" id="3.40.50.300">
    <property type="entry name" value="P-loop containing nucleotide triphosphate hydrolases"/>
    <property type="match status" value="1"/>
</dbReference>
<evidence type="ECO:0000256" key="2">
    <source>
        <dbReference type="ARBA" id="ARBA00022840"/>
    </source>
</evidence>